<organism evidence="2 3">
    <name type="scientific">[Pantoea] beijingensis</name>
    <dbReference type="NCBI Taxonomy" id="1324864"/>
    <lineage>
        <taxon>Bacteria</taxon>
        <taxon>Pseudomonadati</taxon>
        <taxon>Pseudomonadota</taxon>
        <taxon>Gammaproteobacteria</taxon>
        <taxon>Enterobacterales</taxon>
        <taxon>Erwiniaceae</taxon>
        <taxon>Erwinia</taxon>
    </lineage>
</organism>
<reference evidence="2 3" key="1">
    <citation type="submission" date="2014-04" db="EMBL/GenBank/DDBJ databases">
        <title>Draft genome sequence of Pantoea beijingensis strain LMG 27579, an emerging pathogen to Pleurotus eryngii with potential industrial application.</title>
        <authorList>
            <person name="Xu F."/>
            <person name="Liu Y."/>
            <person name="Wang S."/>
            <person name="Yin Y."/>
            <person name="Ma Y."/>
            <person name="Zhao S."/>
            <person name="Rong C."/>
        </authorList>
    </citation>
    <scope>NUCLEOTIDE SEQUENCE [LARGE SCALE GENOMIC DNA]</scope>
    <source>
        <strain evidence="2 3">LMG 27579</strain>
    </source>
</reference>
<comment type="caution">
    <text evidence="2">The sequence shown here is derived from an EMBL/GenBank/DDBJ whole genome shotgun (WGS) entry which is preliminary data.</text>
</comment>
<protein>
    <submittedName>
        <fullName evidence="2">Uncharacterized protein</fullName>
    </submittedName>
</protein>
<feature type="region of interest" description="Disordered" evidence="1">
    <location>
        <begin position="1"/>
        <end position="43"/>
    </location>
</feature>
<dbReference type="Proteomes" id="UP000288794">
    <property type="component" value="Unassembled WGS sequence"/>
</dbReference>
<evidence type="ECO:0000256" key="1">
    <source>
        <dbReference type="SAM" id="MobiDB-lite"/>
    </source>
</evidence>
<name>A0A443IHY5_9GAMM</name>
<dbReference type="RefSeq" id="WP_128174451.1">
    <property type="nucleotide sequence ID" value="NZ_CP071409.1"/>
</dbReference>
<sequence>MKITPGYSTAVNHMPESDNHQTQPSPPSSQQTAERHLPENLSSPGKRALLHAQANMLQAKLSQETNLPAGPRLGTLMTLKGERQNVFNQFISGGIKYPEAKFPGVRTLLQATLEQGLAHVVFGSKPAYMGYHSVLADNQGDLSSALENIQQGRNLNENFSVVKYTADKLCTPYDATFVINKKAMFETISTNADALGIKKDPDSVNKLMASIFNGSSQVFTDEVKLGILLGFGEKNARTYVQRTQQLTQYESLPDDEYNEKVSALDASLGTSTTQNELAMKTYNEDITVPMPWLGRMWDSDETTKLAEDGLKESASFDLQARTLHGKRLTKDPDANYADTLVELMSNRLYR</sequence>
<dbReference type="AlphaFoldDB" id="A0A443IHY5"/>
<evidence type="ECO:0000313" key="2">
    <source>
        <dbReference type="EMBL" id="RWR03611.1"/>
    </source>
</evidence>
<keyword evidence="3" id="KW-1185">Reference proteome</keyword>
<proteinExistence type="predicted"/>
<evidence type="ECO:0000313" key="3">
    <source>
        <dbReference type="Proteomes" id="UP000288794"/>
    </source>
</evidence>
<accession>A0A443IHY5</accession>
<gene>
    <name evidence="2" type="ORF">ED28_01090</name>
</gene>
<feature type="compositionally biased region" description="Polar residues" evidence="1">
    <location>
        <begin position="1"/>
        <end position="11"/>
    </location>
</feature>
<dbReference type="EMBL" id="JMEE01000001">
    <property type="protein sequence ID" value="RWR03611.1"/>
    <property type="molecule type" value="Genomic_DNA"/>
</dbReference>